<accession>A0A371NEE5</accession>
<keyword evidence="8" id="KW-1185">Reference proteome</keyword>
<dbReference type="GO" id="GO:0004325">
    <property type="term" value="F:ferrochelatase activity"/>
    <property type="evidence" value="ECO:0007669"/>
    <property type="project" value="InterPro"/>
</dbReference>
<keyword evidence="4" id="KW-0520">NAD</keyword>
<evidence type="ECO:0000256" key="4">
    <source>
        <dbReference type="ARBA" id="ARBA00023027"/>
    </source>
</evidence>
<dbReference type="Gene3D" id="3.40.50.720">
    <property type="entry name" value="NAD(P)-binding Rossmann-like Domain"/>
    <property type="match status" value="1"/>
</dbReference>
<dbReference type="InterPro" id="IPR006367">
    <property type="entry name" value="Sirohaem_synthase_N"/>
</dbReference>
<gene>
    <name evidence="7" type="ORF">C7452_0356</name>
</gene>
<dbReference type="PANTHER" id="PTHR35330:SF1">
    <property type="entry name" value="SIROHEME BIOSYNTHESIS PROTEIN MET8"/>
    <property type="match status" value="1"/>
</dbReference>
<dbReference type="InterPro" id="IPR028161">
    <property type="entry name" value="Met8-like"/>
</dbReference>
<keyword evidence="5" id="KW-0627">Porphyrin biosynthesis</keyword>
<dbReference type="EC" id="1.3.1.76" evidence="2"/>
<reference evidence="7 8" key="1">
    <citation type="submission" date="2018-07" db="EMBL/GenBank/DDBJ databases">
        <title>Genomic Encyclopedia of Type Strains, Phase IV (KMG-IV): sequencing the most valuable type-strain genomes for metagenomic binning, comparative biology and taxonomic classification.</title>
        <authorList>
            <person name="Goeker M."/>
        </authorList>
    </citation>
    <scope>NUCLEOTIDE SEQUENCE [LARGE SCALE GENOMIC DNA]</scope>
    <source>
        <strain evidence="7 8">DSM 7466</strain>
    </source>
</reference>
<keyword evidence="3" id="KW-0560">Oxidoreductase</keyword>
<evidence type="ECO:0000256" key="3">
    <source>
        <dbReference type="ARBA" id="ARBA00023002"/>
    </source>
</evidence>
<dbReference type="InterPro" id="IPR036291">
    <property type="entry name" value="NAD(P)-bd_dom_sf"/>
</dbReference>
<evidence type="ECO:0000256" key="2">
    <source>
        <dbReference type="ARBA" id="ARBA00012400"/>
    </source>
</evidence>
<dbReference type="NCBIfam" id="TIGR01470">
    <property type="entry name" value="cysG_Nterm"/>
    <property type="match status" value="1"/>
</dbReference>
<dbReference type="RefSeq" id="WP_245942755.1">
    <property type="nucleotide sequence ID" value="NZ_QREL01000001.1"/>
</dbReference>
<dbReference type="AlphaFoldDB" id="A0A371NEE5"/>
<comment type="caution">
    <text evidence="7">The sequence shown here is derived from an EMBL/GenBank/DDBJ whole genome shotgun (WGS) entry which is preliminary data.</text>
</comment>
<organism evidence="7 8">
    <name type="scientific">Methanothermobacter defluvii</name>
    <dbReference type="NCBI Taxonomy" id="49339"/>
    <lineage>
        <taxon>Archaea</taxon>
        <taxon>Methanobacteriati</taxon>
        <taxon>Methanobacteriota</taxon>
        <taxon>Methanomada group</taxon>
        <taxon>Methanobacteria</taxon>
        <taxon>Methanobacteriales</taxon>
        <taxon>Methanobacteriaceae</taxon>
        <taxon>Methanothermobacter</taxon>
    </lineage>
</organism>
<dbReference type="UniPathway" id="UPA00262">
    <property type="reaction ID" value="UER00222"/>
</dbReference>
<proteinExistence type="predicted"/>
<protein>
    <recommendedName>
        <fullName evidence="2">precorrin-2 dehydrogenase</fullName>
        <ecNumber evidence="2">1.3.1.76</ecNumber>
    </recommendedName>
</protein>
<dbReference type="PANTHER" id="PTHR35330">
    <property type="entry name" value="SIROHEME BIOSYNTHESIS PROTEIN MET8"/>
    <property type="match status" value="1"/>
</dbReference>
<dbReference type="Pfam" id="PF13241">
    <property type="entry name" value="NAD_binding_7"/>
    <property type="match status" value="1"/>
</dbReference>
<comment type="pathway">
    <text evidence="1">Porphyrin-containing compound metabolism; siroheme biosynthesis; sirohydrochlorin from precorrin-2: step 1/1.</text>
</comment>
<sequence length="205" mass="22823">MSLTPLYIDMDGRRVLIVGSGGVGRRRAERFLEAGAEVAVIGTSEIEGTIPAVEDDLEYWVDWADLIVAASPDRDLNERVSELADGKLINRADDPSRGNVVVPATFSIGEVSVSIFTGTKSPLMARYLRERIQEAITHEDLLMIEVQDRARSILMEEVGDHRKRRRILYEISEDPGVREMIEGGDLDGAVERAEIIIRDRMGGCR</sequence>
<evidence type="ECO:0000256" key="5">
    <source>
        <dbReference type="ARBA" id="ARBA00023244"/>
    </source>
</evidence>
<evidence type="ECO:0000313" key="7">
    <source>
        <dbReference type="EMBL" id="REE28348.1"/>
    </source>
</evidence>
<evidence type="ECO:0000256" key="6">
    <source>
        <dbReference type="ARBA" id="ARBA00047561"/>
    </source>
</evidence>
<dbReference type="SUPFAM" id="SSF75615">
    <property type="entry name" value="Siroheme synthase middle domains-like"/>
    <property type="match status" value="1"/>
</dbReference>
<dbReference type="GO" id="GO:0019354">
    <property type="term" value="P:siroheme biosynthetic process"/>
    <property type="evidence" value="ECO:0007669"/>
    <property type="project" value="UniProtKB-UniPathway"/>
</dbReference>
<dbReference type="GO" id="GO:0043115">
    <property type="term" value="F:precorrin-2 dehydrogenase activity"/>
    <property type="evidence" value="ECO:0007669"/>
    <property type="project" value="UniProtKB-EC"/>
</dbReference>
<dbReference type="EMBL" id="QREL01000001">
    <property type="protein sequence ID" value="REE28348.1"/>
    <property type="molecule type" value="Genomic_DNA"/>
</dbReference>
<dbReference type="Proteomes" id="UP000256864">
    <property type="component" value="Unassembled WGS sequence"/>
</dbReference>
<evidence type="ECO:0000256" key="1">
    <source>
        <dbReference type="ARBA" id="ARBA00005010"/>
    </source>
</evidence>
<comment type="catalytic activity">
    <reaction evidence="6">
        <text>precorrin-2 + NAD(+) = sirohydrochlorin + NADH + 2 H(+)</text>
        <dbReference type="Rhea" id="RHEA:15613"/>
        <dbReference type="ChEBI" id="CHEBI:15378"/>
        <dbReference type="ChEBI" id="CHEBI:57540"/>
        <dbReference type="ChEBI" id="CHEBI:57945"/>
        <dbReference type="ChEBI" id="CHEBI:58351"/>
        <dbReference type="ChEBI" id="CHEBI:58827"/>
        <dbReference type="EC" id="1.3.1.76"/>
    </reaction>
</comment>
<name>A0A371NEE5_9EURY</name>
<dbReference type="SUPFAM" id="SSF51735">
    <property type="entry name" value="NAD(P)-binding Rossmann-fold domains"/>
    <property type="match status" value="1"/>
</dbReference>
<evidence type="ECO:0000313" key="8">
    <source>
        <dbReference type="Proteomes" id="UP000256864"/>
    </source>
</evidence>
<dbReference type="Gene3D" id="3.30.160.110">
    <property type="entry name" value="Siroheme synthase, domain 2"/>
    <property type="match status" value="1"/>
</dbReference>